<keyword evidence="6" id="KW-0325">Glycoprotein</keyword>
<dbReference type="OrthoDB" id="9974421at2759"/>
<keyword evidence="2" id="KW-0732">Signal</keyword>
<evidence type="ECO:0000256" key="4">
    <source>
        <dbReference type="ARBA" id="ARBA00022963"/>
    </source>
</evidence>
<feature type="domain" description="Partial AB-hydrolase lipase" evidence="8">
    <location>
        <begin position="89"/>
        <end position="168"/>
    </location>
</feature>
<evidence type="ECO:0000256" key="5">
    <source>
        <dbReference type="ARBA" id="ARBA00023098"/>
    </source>
</evidence>
<comment type="caution">
    <text evidence="9">The sequence shown here is derived from an EMBL/GenBank/DDBJ whole genome shotgun (WGS) entry which is preliminary data.</text>
</comment>
<dbReference type="OMA" id="ELNMTMF"/>
<proteinExistence type="inferred from homology"/>
<evidence type="ECO:0000256" key="7">
    <source>
        <dbReference type="SAM" id="Phobius"/>
    </source>
</evidence>
<dbReference type="PANTHER" id="PTHR11005">
    <property type="entry name" value="LYSOSOMAL ACID LIPASE-RELATED"/>
    <property type="match status" value="1"/>
</dbReference>
<dbReference type="SUPFAM" id="SSF53474">
    <property type="entry name" value="alpha/beta-Hydrolases"/>
    <property type="match status" value="1"/>
</dbReference>
<dbReference type="GO" id="GO:0016787">
    <property type="term" value="F:hydrolase activity"/>
    <property type="evidence" value="ECO:0007669"/>
    <property type="project" value="UniProtKB-KW"/>
</dbReference>
<keyword evidence="10" id="KW-1185">Reference proteome</keyword>
<dbReference type="GO" id="GO:0016042">
    <property type="term" value="P:lipid catabolic process"/>
    <property type="evidence" value="ECO:0007669"/>
    <property type="project" value="UniProtKB-KW"/>
</dbReference>
<evidence type="ECO:0000313" key="9">
    <source>
        <dbReference type="EMBL" id="KAJ5068625.1"/>
    </source>
</evidence>
<keyword evidence="7" id="KW-0812">Transmembrane</keyword>
<keyword evidence="4" id="KW-0442">Lipid degradation</keyword>
<evidence type="ECO:0000256" key="3">
    <source>
        <dbReference type="ARBA" id="ARBA00022801"/>
    </source>
</evidence>
<evidence type="ECO:0000256" key="2">
    <source>
        <dbReference type="ARBA" id="ARBA00022729"/>
    </source>
</evidence>
<evidence type="ECO:0000313" key="10">
    <source>
        <dbReference type="Proteomes" id="UP001149090"/>
    </source>
</evidence>
<feature type="transmembrane region" description="Helical" evidence="7">
    <location>
        <begin position="24"/>
        <end position="46"/>
    </location>
</feature>
<reference evidence="9" key="1">
    <citation type="submission" date="2022-10" db="EMBL/GenBank/DDBJ databases">
        <title>Novel sulphate-reducing endosymbionts in the free-living metamonad Anaeramoeba.</title>
        <authorList>
            <person name="Jerlstrom-Hultqvist J."/>
            <person name="Cepicka I."/>
            <person name="Gallot-Lavallee L."/>
            <person name="Salas-Leiva D."/>
            <person name="Curtis B.A."/>
            <person name="Zahonova K."/>
            <person name="Pipaliya S."/>
            <person name="Dacks J."/>
            <person name="Roger A.J."/>
        </authorList>
    </citation>
    <scope>NUCLEOTIDE SEQUENCE</scope>
    <source>
        <strain evidence="9">BMAN</strain>
    </source>
</reference>
<comment type="similarity">
    <text evidence="1">Belongs to the AB hydrolase superfamily. Lipase family.</text>
</comment>
<name>A0A9Q0LAZ9_ANAIG</name>
<dbReference type="Gene3D" id="3.40.50.1820">
    <property type="entry name" value="alpha/beta hydrolase"/>
    <property type="match status" value="1"/>
</dbReference>
<evidence type="ECO:0000259" key="8">
    <source>
        <dbReference type="Pfam" id="PF04083"/>
    </source>
</evidence>
<accession>A0A9Q0LAZ9</accession>
<dbReference type="EMBL" id="JAPDFW010000114">
    <property type="protein sequence ID" value="KAJ5068625.1"/>
    <property type="molecule type" value="Genomic_DNA"/>
</dbReference>
<evidence type="ECO:0000256" key="1">
    <source>
        <dbReference type="ARBA" id="ARBA00010701"/>
    </source>
</evidence>
<dbReference type="AlphaFoldDB" id="A0A9Q0LAZ9"/>
<dbReference type="FunFam" id="3.40.50.1820:FF:000057">
    <property type="entry name" value="Lipase"/>
    <property type="match status" value="1"/>
</dbReference>
<keyword evidence="5" id="KW-0443">Lipid metabolism</keyword>
<dbReference type="Pfam" id="PF04083">
    <property type="entry name" value="Abhydro_lipase"/>
    <property type="match status" value="1"/>
</dbReference>
<gene>
    <name evidence="9" type="ORF">M0811_02568</name>
</gene>
<keyword evidence="3" id="KW-0378">Hydrolase</keyword>
<dbReference type="InterPro" id="IPR006693">
    <property type="entry name" value="AB_hydrolase_lipase"/>
</dbReference>
<protein>
    <submittedName>
        <fullName evidence="9">Sterol esterase tgl1</fullName>
    </submittedName>
</protein>
<organism evidence="9 10">
    <name type="scientific">Anaeramoeba ignava</name>
    <name type="common">Anaerobic marine amoeba</name>
    <dbReference type="NCBI Taxonomy" id="1746090"/>
    <lineage>
        <taxon>Eukaryota</taxon>
        <taxon>Metamonada</taxon>
        <taxon>Anaeramoebidae</taxon>
        <taxon>Anaeramoeba</taxon>
    </lineage>
</organism>
<evidence type="ECO:0000256" key="6">
    <source>
        <dbReference type="ARBA" id="ARBA00023180"/>
    </source>
</evidence>
<keyword evidence="7" id="KW-1133">Transmembrane helix</keyword>
<dbReference type="InterPro" id="IPR029058">
    <property type="entry name" value="AB_hydrolase_fold"/>
</dbReference>
<dbReference type="Proteomes" id="UP001149090">
    <property type="component" value="Unassembled WGS sequence"/>
</dbReference>
<keyword evidence="7" id="KW-0472">Membrane</keyword>
<sequence length="563" mass="65860">MSNKIYTILLKAKPIYYFSSVTMFFVYLVFLLITIPIKLSLFLFHLTKKMVIKILKEVIEAIKEITFIIFKIEMKKKKEKRNNSSSEFQDYVIKRGYPLEEYTVQTTDGYFLHLHRIPCSSKAYKSKKNQYVDSQFEKQSNQKTNSIKKKPVAFFMHGFMQSSASFVAIKRKIGLAFLLSDAGYDCWFGNIRGNSYSDRHKSLATDEDDFWDFSLDEIIQKDIPVMLKFILDKTQIEKLTYVGFSQGTTIGFASLSFYPELSKRVNLFIALAPCGSIKKPKTLFFNFVSSLPVKFLKLLFGKQAAMLSVVNFWRSNTSVERFSVMILFLISTMFSWSNKFLDRKHFPQFCQHLYSPTSVKLCAHWFSIMRDNEFHMFDFENEEENLRHYKSKKPPAYDLSSISCPIALYYGENDNLIDIDSFSKKIDSNLIDEKLCISEGEHIDLLYGLTNKKEIFPSIIKMMKKYNPSYDLSISNNNNKEEDYFKKSVSFSVQNDSLLLRSNSDKFVSSYNENENENENQIDLQIPHQNIDFSEKQKQKQKQKQISFNKIDLNLKANEIKVY</sequence>